<feature type="region of interest" description="Disordered" evidence="1">
    <location>
        <begin position="1"/>
        <end position="26"/>
    </location>
</feature>
<accession>A0A5B2TC60</accession>
<evidence type="ECO:0000313" key="2">
    <source>
        <dbReference type="EMBL" id="KAA2211673.1"/>
    </source>
</evidence>
<gene>
    <name evidence="2" type="ORF">F0Q34_19010</name>
</gene>
<evidence type="ECO:0000313" key="3">
    <source>
        <dbReference type="Proteomes" id="UP000322110"/>
    </source>
</evidence>
<feature type="compositionally biased region" description="Polar residues" evidence="1">
    <location>
        <begin position="9"/>
        <end position="25"/>
    </location>
</feature>
<comment type="caution">
    <text evidence="2">The sequence shown here is derived from an EMBL/GenBank/DDBJ whole genome shotgun (WGS) entry which is preliminary data.</text>
</comment>
<evidence type="ECO:0000256" key="1">
    <source>
        <dbReference type="SAM" id="MobiDB-lite"/>
    </source>
</evidence>
<protein>
    <submittedName>
        <fullName evidence="2">DUF2303 family protein</fullName>
    </submittedName>
</protein>
<dbReference type="RefSeq" id="WP_149813856.1">
    <property type="nucleotide sequence ID" value="NZ_VUKA01000018.1"/>
</dbReference>
<name>A0A5B2TC60_9PROT</name>
<dbReference type="EMBL" id="VUKA01000018">
    <property type="protein sequence ID" value="KAA2211673.1"/>
    <property type="molecule type" value="Genomic_DNA"/>
</dbReference>
<feature type="non-terminal residue" evidence="2">
    <location>
        <position position="1"/>
    </location>
</feature>
<dbReference type="OrthoDB" id="7346200at2"/>
<keyword evidence="3" id="KW-1185">Reference proteome</keyword>
<dbReference type="Pfam" id="PF10065">
    <property type="entry name" value="DUF2303"/>
    <property type="match status" value="1"/>
</dbReference>
<reference evidence="2 3" key="1">
    <citation type="journal article" date="2015" name="Int. J. Syst. Evol. Microbiol.">
        <title>Roseomonas oryzae sp. nov., isolated from paddy rhizosphere soil.</title>
        <authorList>
            <person name="Ramaprasad E.V."/>
            <person name="Sasikala Ch."/>
            <person name="Ramana Ch.V."/>
        </authorList>
    </citation>
    <scope>NUCLEOTIDE SEQUENCE [LARGE SCALE GENOMIC DNA]</scope>
    <source>
        <strain evidence="2 3">KCTC 42542</strain>
    </source>
</reference>
<dbReference type="AlphaFoldDB" id="A0A5B2TC60"/>
<dbReference type="InterPro" id="IPR019276">
    <property type="entry name" value="DUF2303"/>
</dbReference>
<proteinExistence type="predicted"/>
<dbReference type="Proteomes" id="UP000322110">
    <property type="component" value="Unassembled WGS sequence"/>
</dbReference>
<sequence>EVNRHGSFLSENSDPSRVRSQQKSTAWRKVDGSALSQATFAAFIEERIMDIVPPPEDGRTEAGALTLDLLQILKGEIAGPSRLLEIARSLKMTESAEVTNAQNLASGEVEVVYRTEHRDSTGQPLKVPNLFIIGIPVFDGDSAYKMPVRLQYRRSEGRIFWIMKRYRPDVVFFDAFDRALKAVREGTDLPVFIGTPEA</sequence>
<organism evidence="2 3">
    <name type="scientific">Teichococcus oryzae</name>
    <dbReference type="NCBI Taxonomy" id="1608942"/>
    <lineage>
        <taxon>Bacteria</taxon>
        <taxon>Pseudomonadati</taxon>
        <taxon>Pseudomonadota</taxon>
        <taxon>Alphaproteobacteria</taxon>
        <taxon>Acetobacterales</taxon>
        <taxon>Roseomonadaceae</taxon>
        <taxon>Roseomonas</taxon>
    </lineage>
</organism>